<dbReference type="GO" id="GO:0005886">
    <property type="term" value="C:plasma membrane"/>
    <property type="evidence" value="ECO:0007669"/>
    <property type="project" value="UniProtKB-SubCell"/>
</dbReference>
<dbReference type="OrthoDB" id="9808289at2"/>
<dbReference type="GO" id="GO:0046677">
    <property type="term" value="P:response to antibiotic"/>
    <property type="evidence" value="ECO:0007669"/>
    <property type="project" value="UniProtKB-UniRule"/>
</dbReference>
<proteinExistence type="inferred from homology"/>
<keyword evidence="16" id="KW-1185">Reference proteome</keyword>
<feature type="transmembrane region" description="Helical" evidence="14">
    <location>
        <begin position="202"/>
        <end position="219"/>
    </location>
</feature>
<keyword evidence="7 14" id="KW-0378">Hydrolase</keyword>
<evidence type="ECO:0000313" key="16">
    <source>
        <dbReference type="Proteomes" id="UP000321595"/>
    </source>
</evidence>
<dbReference type="HAMAP" id="MF_01006">
    <property type="entry name" value="Undec_diphosphatase"/>
    <property type="match status" value="1"/>
</dbReference>
<feature type="transmembrane region" description="Helical" evidence="14">
    <location>
        <begin position="263"/>
        <end position="283"/>
    </location>
</feature>
<dbReference type="RefSeq" id="WP_146962984.1">
    <property type="nucleotide sequence ID" value="NZ_CP042467.1"/>
</dbReference>
<evidence type="ECO:0000256" key="2">
    <source>
        <dbReference type="ARBA" id="ARBA00010621"/>
    </source>
</evidence>
<dbReference type="GO" id="GO:0008360">
    <property type="term" value="P:regulation of cell shape"/>
    <property type="evidence" value="ECO:0007669"/>
    <property type="project" value="UniProtKB-KW"/>
</dbReference>
<sequence length="287" mass="31161">MNLLESIVLGMVQGATEFLPVSSSGHLVIGQYFLGVKEPGLLFDIILHVGTLLAVVFYYRRDVYLLVRDTLWGLRTLFETRSLKKALERTGTRIAAFIVLATIPTGLMGVGIGKILEPDDGSVIVTPAFVFGMLIFNGIILFSNRFVKDAPMDVDDWNLTWKKALIVGVTQGFAVLPGISRSGTTITTALYLGVSRPEAARFSFLLSIPAILGAVVLKFDPSVFSGEDGDSAILIYTAGALVAGVVGYLCLKLLVSLLQKARFFHFAWYSWAVGVLGLLYLVLHSPV</sequence>
<feature type="transmembrane region" description="Helical" evidence="14">
    <location>
        <begin position="231"/>
        <end position="251"/>
    </location>
</feature>
<feature type="transmembrane region" description="Helical" evidence="14">
    <location>
        <begin position="94"/>
        <end position="116"/>
    </location>
</feature>
<keyword evidence="5 14" id="KW-1003">Cell membrane</keyword>
<gene>
    <name evidence="14" type="primary">uppP</name>
    <name evidence="15" type="ORF">FRD01_21450</name>
</gene>
<comment type="catalytic activity">
    <reaction evidence="13 14">
        <text>di-trans,octa-cis-undecaprenyl diphosphate + H2O = di-trans,octa-cis-undecaprenyl phosphate + phosphate + H(+)</text>
        <dbReference type="Rhea" id="RHEA:28094"/>
        <dbReference type="ChEBI" id="CHEBI:15377"/>
        <dbReference type="ChEBI" id="CHEBI:15378"/>
        <dbReference type="ChEBI" id="CHEBI:43474"/>
        <dbReference type="ChEBI" id="CHEBI:58405"/>
        <dbReference type="ChEBI" id="CHEBI:60392"/>
        <dbReference type="EC" id="3.6.1.27"/>
    </reaction>
</comment>
<dbReference type="Proteomes" id="UP000321595">
    <property type="component" value="Chromosome"/>
</dbReference>
<evidence type="ECO:0000256" key="7">
    <source>
        <dbReference type="ARBA" id="ARBA00022801"/>
    </source>
</evidence>
<evidence type="ECO:0000256" key="12">
    <source>
        <dbReference type="ARBA" id="ARBA00032932"/>
    </source>
</evidence>
<keyword evidence="6 14" id="KW-0812">Transmembrane</keyword>
<evidence type="ECO:0000256" key="10">
    <source>
        <dbReference type="ARBA" id="ARBA00023251"/>
    </source>
</evidence>
<protein>
    <recommendedName>
        <fullName evidence="4 14">Undecaprenyl-diphosphatase</fullName>
        <ecNumber evidence="3 14">3.6.1.27</ecNumber>
    </recommendedName>
    <alternativeName>
        <fullName evidence="12 14">Bacitracin resistance protein</fullName>
    </alternativeName>
    <alternativeName>
        <fullName evidence="11 14">Undecaprenyl pyrophosphate phosphatase</fullName>
    </alternativeName>
</protein>
<dbReference type="GO" id="GO:0050380">
    <property type="term" value="F:undecaprenyl-diphosphatase activity"/>
    <property type="evidence" value="ECO:0007669"/>
    <property type="project" value="UniProtKB-UniRule"/>
</dbReference>
<dbReference type="PANTHER" id="PTHR30622:SF2">
    <property type="entry name" value="UNDECAPRENYL-DIPHOSPHATASE"/>
    <property type="match status" value="1"/>
</dbReference>
<keyword evidence="14" id="KW-0573">Peptidoglycan synthesis</keyword>
<evidence type="ECO:0000256" key="4">
    <source>
        <dbReference type="ARBA" id="ARBA00021581"/>
    </source>
</evidence>
<evidence type="ECO:0000256" key="5">
    <source>
        <dbReference type="ARBA" id="ARBA00022475"/>
    </source>
</evidence>
<keyword evidence="10 14" id="KW-0046">Antibiotic resistance</keyword>
<name>A0A5B8XX90_9DELT</name>
<organism evidence="15 16">
    <name type="scientific">Microvenator marinus</name>
    <dbReference type="NCBI Taxonomy" id="2600177"/>
    <lineage>
        <taxon>Bacteria</taxon>
        <taxon>Deltaproteobacteria</taxon>
        <taxon>Bradymonadales</taxon>
        <taxon>Microvenatoraceae</taxon>
        <taxon>Microvenator</taxon>
    </lineage>
</organism>
<evidence type="ECO:0000256" key="8">
    <source>
        <dbReference type="ARBA" id="ARBA00022989"/>
    </source>
</evidence>
<dbReference type="InterPro" id="IPR003824">
    <property type="entry name" value="UppP"/>
</dbReference>
<comment type="subcellular location">
    <subcellularLocation>
        <location evidence="1 14">Cell membrane</location>
        <topology evidence="1 14">Multi-pass membrane protein</topology>
    </subcellularLocation>
</comment>
<keyword evidence="14" id="KW-0961">Cell wall biogenesis/degradation</keyword>
<reference evidence="15 16" key="1">
    <citation type="submission" date="2019-08" db="EMBL/GenBank/DDBJ databases">
        <authorList>
            <person name="Liang Q."/>
        </authorList>
    </citation>
    <scope>NUCLEOTIDE SEQUENCE [LARGE SCALE GENOMIC DNA]</scope>
    <source>
        <strain evidence="15 16">V1718</strain>
    </source>
</reference>
<dbReference type="Pfam" id="PF02673">
    <property type="entry name" value="BacA"/>
    <property type="match status" value="1"/>
</dbReference>
<dbReference type="GO" id="GO:0071555">
    <property type="term" value="P:cell wall organization"/>
    <property type="evidence" value="ECO:0007669"/>
    <property type="project" value="UniProtKB-KW"/>
</dbReference>
<accession>A0A5B8XX90</accession>
<evidence type="ECO:0000256" key="1">
    <source>
        <dbReference type="ARBA" id="ARBA00004651"/>
    </source>
</evidence>
<dbReference type="PANTHER" id="PTHR30622">
    <property type="entry name" value="UNDECAPRENYL-DIPHOSPHATASE"/>
    <property type="match status" value="1"/>
</dbReference>
<evidence type="ECO:0000313" key="15">
    <source>
        <dbReference type="EMBL" id="QED29751.1"/>
    </source>
</evidence>
<dbReference type="EC" id="3.6.1.27" evidence="3 14"/>
<dbReference type="KEGG" id="bbae:FRD01_21450"/>
<comment type="function">
    <text evidence="14">Catalyzes the dephosphorylation of undecaprenyl diphosphate (UPP). Confers resistance to bacitracin.</text>
</comment>
<keyword evidence="9 14" id="KW-0472">Membrane</keyword>
<evidence type="ECO:0000256" key="3">
    <source>
        <dbReference type="ARBA" id="ARBA00012374"/>
    </source>
</evidence>
<evidence type="ECO:0000256" key="9">
    <source>
        <dbReference type="ARBA" id="ARBA00023136"/>
    </source>
</evidence>
<dbReference type="GO" id="GO:0009252">
    <property type="term" value="P:peptidoglycan biosynthetic process"/>
    <property type="evidence" value="ECO:0007669"/>
    <property type="project" value="UniProtKB-KW"/>
</dbReference>
<feature type="transmembrane region" description="Helical" evidence="14">
    <location>
        <begin position="41"/>
        <end position="59"/>
    </location>
</feature>
<evidence type="ECO:0000256" key="6">
    <source>
        <dbReference type="ARBA" id="ARBA00022692"/>
    </source>
</evidence>
<evidence type="ECO:0000256" key="11">
    <source>
        <dbReference type="ARBA" id="ARBA00032707"/>
    </source>
</evidence>
<dbReference type="AlphaFoldDB" id="A0A5B8XX90"/>
<keyword evidence="8 14" id="KW-1133">Transmembrane helix</keyword>
<comment type="similarity">
    <text evidence="2 14">Belongs to the UppP family.</text>
</comment>
<comment type="miscellaneous">
    <text evidence="14">Bacitracin is thought to be involved in the inhibition of peptidoglycan synthesis by sequestering undecaprenyl diphosphate, thereby reducing the pool of lipid carrier available.</text>
</comment>
<evidence type="ECO:0000256" key="13">
    <source>
        <dbReference type="ARBA" id="ARBA00047594"/>
    </source>
</evidence>
<keyword evidence="14" id="KW-0133">Cell shape</keyword>
<dbReference type="EMBL" id="CP042467">
    <property type="protein sequence ID" value="QED29751.1"/>
    <property type="molecule type" value="Genomic_DNA"/>
</dbReference>
<feature type="transmembrane region" description="Helical" evidence="14">
    <location>
        <begin position="122"/>
        <end position="142"/>
    </location>
</feature>
<evidence type="ECO:0000256" key="14">
    <source>
        <dbReference type="HAMAP-Rule" id="MF_01006"/>
    </source>
</evidence>